<dbReference type="OrthoDB" id="7620165at2"/>
<dbReference type="PATRIC" id="fig|1280946.3.peg.734"/>
<evidence type="ECO:0000313" key="2">
    <source>
        <dbReference type="Proteomes" id="UP000027037"/>
    </source>
</evidence>
<protein>
    <recommendedName>
        <fullName evidence="3">DUF465 domain-containing protein</fullName>
    </recommendedName>
</protein>
<dbReference type="InterPro" id="IPR038444">
    <property type="entry name" value="DUF465_sf"/>
</dbReference>
<dbReference type="RefSeq" id="WP_034792402.1">
    <property type="nucleotide sequence ID" value="NZ_AWFF01000025.1"/>
</dbReference>
<dbReference type="Proteomes" id="UP000027037">
    <property type="component" value="Unassembled WGS sequence"/>
</dbReference>
<keyword evidence="2" id="KW-1185">Reference proteome</keyword>
<dbReference type="EMBL" id="AWFF01000025">
    <property type="protein sequence ID" value="KCZ56313.1"/>
    <property type="molecule type" value="Genomic_DNA"/>
</dbReference>
<proteinExistence type="predicted"/>
<dbReference type="AlphaFoldDB" id="A0A062UF17"/>
<gene>
    <name evidence="1" type="ORF">HY29_09690</name>
</gene>
<evidence type="ECO:0000313" key="1">
    <source>
        <dbReference type="EMBL" id="KCZ56313.1"/>
    </source>
</evidence>
<comment type="caution">
    <text evidence="1">The sequence shown here is derived from an EMBL/GenBank/DDBJ whole genome shotgun (WGS) entry which is preliminary data.</text>
</comment>
<accession>A0A062UF17</accession>
<reference evidence="1 2" key="1">
    <citation type="journal article" date="2014" name="Antonie Van Leeuwenhoek">
        <title>Hyphomonas beringensis sp. nov. and Hyphomonas chukchiensis sp. nov., isolated from surface seawater of the Bering Sea and Chukchi Sea.</title>
        <authorList>
            <person name="Li C."/>
            <person name="Lai Q."/>
            <person name="Li G."/>
            <person name="Dong C."/>
            <person name="Wang J."/>
            <person name="Liao Y."/>
            <person name="Shao Z."/>
        </authorList>
    </citation>
    <scope>NUCLEOTIDE SEQUENCE [LARGE SCALE GENOMIC DNA]</scope>
    <source>
        <strain evidence="1 2">25B14_1</strain>
    </source>
</reference>
<evidence type="ECO:0008006" key="3">
    <source>
        <dbReference type="Google" id="ProtNLM"/>
    </source>
</evidence>
<name>A0A062UF17_9PROT</name>
<dbReference type="STRING" id="1280946.HY29_09690"/>
<organism evidence="1 2">
    <name type="scientific">Hyphomonas beringensis</name>
    <dbReference type="NCBI Taxonomy" id="1280946"/>
    <lineage>
        <taxon>Bacteria</taxon>
        <taxon>Pseudomonadati</taxon>
        <taxon>Pseudomonadota</taxon>
        <taxon>Alphaproteobacteria</taxon>
        <taxon>Hyphomonadales</taxon>
        <taxon>Hyphomonadaceae</taxon>
        <taxon>Hyphomonas</taxon>
    </lineage>
</organism>
<dbReference type="Gene3D" id="6.10.280.50">
    <property type="match status" value="1"/>
</dbReference>
<sequence>MPPSFQVLIGEFPEAFERILELESVDPDFARLAREYDSINAALQLFETSIDPMPASHQMDLRRRKTYLKHKISTRLAA</sequence>